<accession>A0A3L6FU22</accession>
<comment type="caution">
    <text evidence="1">The sequence shown here is derived from an EMBL/GenBank/DDBJ whole genome shotgun (WGS) entry which is preliminary data.</text>
</comment>
<dbReference type="Proteomes" id="UP000251960">
    <property type="component" value="Chromosome 2"/>
</dbReference>
<name>A0A3L6FU22_MAIZE</name>
<gene>
    <name evidence="1" type="ORF">Zm00014a_015469</name>
</gene>
<protein>
    <submittedName>
        <fullName evidence="1">Uncharacterized protein</fullName>
    </submittedName>
</protein>
<proteinExistence type="predicted"/>
<organism evidence="1">
    <name type="scientific">Zea mays</name>
    <name type="common">Maize</name>
    <dbReference type="NCBI Taxonomy" id="4577"/>
    <lineage>
        <taxon>Eukaryota</taxon>
        <taxon>Viridiplantae</taxon>
        <taxon>Streptophyta</taxon>
        <taxon>Embryophyta</taxon>
        <taxon>Tracheophyta</taxon>
        <taxon>Spermatophyta</taxon>
        <taxon>Magnoliopsida</taxon>
        <taxon>Liliopsida</taxon>
        <taxon>Poales</taxon>
        <taxon>Poaceae</taxon>
        <taxon>PACMAD clade</taxon>
        <taxon>Panicoideae</taxon>
        <taxon>Andropogonodae</taxon>
        <taxon>Andropogoneae</taxon>
        <taxon>Tripsacinae</taxon>
        <taxon>Zea</taxon>
    </lineage>
</organism>
<dbReference type="AlphaFoldDB" id="A0A3L6FU22"/>
<sequence>MAPGGCVTHRHQTCLCCSRRLRGFHSCRWAKYTRNLSAKIDQMVEL</sequence>
<evidence type="ECO:0000313" key="1">
    <source>
        <dbReference type="EMBL" id="PWZ38352.1"/>
    </source>
</evidence>
<dbReference type="EMBL" id="NCVQ01000003">
    <property type="protein sequence ID" value="PWZ38352.1"/>
    <property type="molecule type" value="Genomic_DNA"/>
</dbReference>
<reference evidence="1" key="1">
    <citation type="journal article" date="2018" name="Nat. Genet.">
        <title>Extensive intraspecific gene order and gene structural variations between Mo17 and other maize genomes.</title>
        <authorList>
            <person name="Sun S."/>
            <person name="Zhou Y."/>
            <person name="Chen J."/>
            <person name="Shi J."/>
            <person name="Zhao H."/>
            <person name="Zhao H."/>
            <person name="Song W."/>
            <person name="Zhang M."/>
            <person name="Cui Y."/>
            <person name="Dong X."/>
            <person name="Liu H."/>
            <person name="Ma X."/>
            <person name="Jiao Y."/>
            <person name="Wang B."/>
            <person name="Wei X."/>
            <person name="Stein J.C."/>
            <person name="Glaubitz J.C."/>
            <person name="Lu F."/>
            <person name="Yu G."/>
            <person name="Liang C."/>
            <person name="Fengler K."/>
            <person name="Li B."/>
            <person name="Rafalski A."/>
            <person name="Schnable P.S."/>
            <person name="Ware D.H."/>
            <person name="Buckler E.S."/>
            <person name="Lai J."/>
        </authorList>
    </citation>
    <scope>NUCLEOTIDE SEQUENCE [LARGE SCALE GENOMIC DNA]</scope>
    <source>
        <tissue evidence="1">Seedling</tissue>
    </source>
</reference>